<comment type="caution">
    <text evidence="2">The sequence shown here is derived from an EMBL/GenBank/DDBJ whole genome shotgun (WGS) entry which is preliminary data.</text>
</comment>
<reference evidence="2 3" key="1">
    <citation type="submission" date="2020-08" db="EMBL/GenBank/DDBJ databases">
        <title>A Genomic Blueprint of the Chicken Gut Microbiome.</title>
        <authorList>
            <person name="Gilroy R."/>
            <person name="Ravi A."/>
            <person name="Getino M."/>
            <person name="Pursley I."/>
            <person name="Horton D.L."/>
            <person name="Alikhan N.-F."/>
            <person name="Baker D."/>
            <person name="Gharbi K."/>
            <person name="Hall N."/>
            <person name="Watson M."/>
            <person name="Adriaenssens E.M."/>
            <person name="Foster-Nyarko E."/>
            <person name="Jarju S."/>
            <person name="Secka A."/>
            <person name="Antonio M."/>
            <person name="Oren A."/>
            <person name="Chaudhuri R."/>
            <person name="La Ragione R.M."/>
            <person name="Hildebrand F."/>
            <person name="Pallen M.J."/>
        </authorList>
    </citation>
    <scope>NUCLEOTIDE SEQUENCE [LARGE SCALE GENOMIC DNA]</scope>
    <source>
        <strain evidence="2 3">Sa4CUA1</strain>
    </source>
</reference>
<evidence type="ECO:0000313" key="2">
    <source>
        <dbReference type="EMBL" id="MBD7952094.1"/>
    </source>
</evidence>
<protein>
    <recommendedName>
        <fullName evidence="4">DUF1700 domain-containing protein</fullName>
    </recommendedName>
</protein>
<evidence type="ECO:0008006" key="4">
    <source>
        <dbReference type="Google" id="ProtNLM"/>
    </source>
</evidence>
<feature type="transmembrane region" description="Helical" evidence="1">
    <location>
        <begin position="98"/>
        <end position="126"/>
    </location>
</feature>
<feature type="transmembrane region" description="Helical" evidence="1">
    <location>
        <begin position="202"/>
        <end position="223"/>
    </location>
</feature>
<name>A0ABR8RWE5_9CELL</name>
<dbReference type="EMBL" id="JACSQQ010000039">
    <property type="protein sequence ID" value="MBD7952094.1"/>
    <property type="molecule type" value="Genomic_DNA"/>
</dbReference>
<proteinExistence type="predicted"/>
<keyword evidence="1" id="KW-0472">Membrane</keyword>
<dbReference type="RefSeq" id="WP_191797576.1">
    <property type="nucleotide sequence ID" value="NZ_JACSQQ010000039.1"/>
</dbReference>
<keyword evidence="3" id="KW-1185">Reference proteome</keyword>
<sequence>MNDTTDAITTYLDDLGRMLAHLDPAERADVLGGVREHVDASLAELGHASSDQEVAAVLASLGAPEDVARVASGSPRVLPPDGGAAPRPSLTAAWVAPVVFALAIVGIVGAPLLLPGVLWLVAAVLVGASPLWTGNEKVWGIVSGFAAGAAWLGVTGMILLPSTSCTSVSSLSADGGEGGFHAPTTGDFTTACDAGGANVGGIVMTVLLGAVVLVGLVLQVVLLRRGLARSTAGRTPGA</sequence>
<dbReference type="Proteomes" id="UP000641803">
    <property type="component" value="Unassembled WGS sequence"/>
</dbReference>
<keyword evidence="1" id="KW-1133">Transmembrane helix</keyword>
<evidence type="ECO:0000256" key="1">
    <source>
        <dbReference type="SAM" id="Phobius"/>
    </source>
</evidence>
<evidence type="ECO:0000313" key="3">
    <source>
        <dbReference type="Proteomes" id="UP000641803"/>
    </source>
</evidence>
<dbReference type="Pfam" id="PF22564">
    <property type="entry name" value="HAAS"/>
    <property type="match status" value="1"/>
</dbReference>
<gene>
    <name evidence="2" type="ORF">H9652_16955</name>
</gene>
<keyword evidence="1" id="KW-0812">Transmembrane</keyword>
<organism evidence="2 3">
    <name type="scientific">Oerskovia rustica</name>
    <dbReference type="NCBI Taxonomy" id="2762237"/>
    <lineage>
        <taxon>Bacteria</taxon>
        <taxon>Bacillati</taxon>
        <taxon>Actinomycetota</taxon>
        <taxon>Actinomycetes</taxon>
        <taxon>Micrococcales</taxon>
        <taxon>Cellulomonadaceae</taxon>
        <taxon>Oerskovia</taxon>
    </lineage>
</organism>
<feature type="transmembrane region" description="Helical" evidence="1">
    <location>
        <begin position="138"/>
        <end position="160"/>
    </location>
</feature>
<accession>A0ABR8RWE5</accession>